<dbReference type="Pfam" id="PF12833">
    <property type="entry name" value="HTH_18"/>
    <property type="match status" value="1"/>
</dbReference>
<dbReference type="Gene3D" id="1.10.10.60">
    <property type="entry name" value="Homeodomain-like"/>
    <property type="match status" value="1"/>
</dbReference>
<dbReference type="PROSITE" id="PS01124">
    <property type="entry name" value="HTH_ARAC_FAMILY_2"/>
    <property type="match status" value="1"/>
</dbReference>
<comment type="caution">
    <text evidence="5">The sequence shown here is derived from an EMBL/GenBank/DDBJ whole genome shotgun (WGS) entry which is preliminary data.</text>
</comment>
<organism evidence="5 6">
    <name type="scientific">Acinetobacter calcoaceticus</name>
    <dbReference type="NCBI Taxonomy" id="471"/>
    <lineage>
        <taxon>Bacteria</taxon>
        <taxon>Pseudomonadati</taxon>
        <taxon>Pseudomonadota</taxon>
        <taxon>Gammaproteobacteria</taxon>
        <taxon>Moraxellales</taxon>
        <taxon>Moraxellaceae</taxon>
        <taxon>Acinetobacter</taxon>
        <taxon>Acinetobacter calcoaceticus/baumannii complex</taxon>
    </lineage>
</organism>
<evidence type="ECO:0000313" key="5">
    <source>
        <dbReference type="EMBL" id="TCM60676.1"/>
    </source>
</evidence>
<dbReference type="GO" id="GO:0043565">
    <property type="term" value="F:sequence-specific DNA binding"/>
    <property type="evidence" value="ECO:0007669"/>
    <property type="project" value="InterPro"/>
</dbReference>
<gene>
    <name evidence="5" type="ORF">EC844_13115</name>
</gene>
<dbReference type="SUPFAM" id="SSF46689">
    <property type="entry name" value="Homeodomain-like"/>
    <property type="match status" value="2"/>
</dbReference>
<feature type="domain" description="HTH araC/xylS-type" evidence="4">
    <location>
        <begin position="240"/>
        <end position="339"/>
    </location>
</feature>
<keyword evidence="3" id="KW-0804">Transcription</keyword>
<keyword evidence="2" id="KW-0238">DNA-binding</keyword>
<dbReference type="EMBL" id="SLVJ01000031">
    <property type="protein sequence ID" value="TCM60676.1"/>
    <property type="molecule type" value="Genomic_DNA"/>
</dbReference>
<dbReference type="InterPro" id="IPR050204">
    <property type="entry name" value="AraC_XylS_family_regulators"/>
</dbReference>
<dbReference type="InterPro" id="IPR009057">
    <property type="entry name" value="Homeodomain-like_sf"/>
</dbReference>
<dbReference type="GO" id="GO:0003700">
    <property type="term" value="F:DNA-binding transcription factor activity"/>
    <property type="evidence" value="ECO:0007669"/>
    <property type="project" value="InterPro"/>
</dbReference>
<dbReference type="PANTHER" id="PTHR46796:SF12">
    <property type="entry name" value="HTH-TYPE DNA-BINDING TRANSCRIPTIONAL ACTIVATOR EUTR"/>
    <property type="match status" value="1"/>
</dbReference>
<keyword evidence="1" id="KW-0805">Transcription regulation</keyword>
<sequence length="347" mass="40500">MSQAYLPELSGRQFQNVPIFTPQNLIFACQDVQETCKGVGQIFKPHRLTILKQKADFSASMHHFKTKANLSISRLDYSQEVLIEPDFLEQFYLIQIPTQGYAEIEFDRHKFISYVQVASIISPEQSFKMRCHAGTPQLMLKISKDDFIQHCRQHIPEFHLKAPRFDPKLDFSTQHGHYFLQLFRTLVDALSCEQHPLQHPLAFKQFESNLFNALIYGQPNNALQTLQHSKAQVVSPFFIKRTEAYIREHLHEALNVEKMAEHAGVSVRTLFNGFKNFLDTTPMAYLKELRFEQAHLELQQNELVSITDVAYKWGFCHLGRFSQEYKQRYGELPSSTRRFNQNEIKVV</sequence>
<accession>A0A4R1XCG9</accession>
<evidence type="ECO:0000313" key="6">
    <source>
        <dbReference type="Proteomes" id="UP000294963"/>
    </source>
</evidence>
<name>A0A4R1XCG9_ACICA</name>
<dbReference type="PANTHER" id="PTHR46796">
    <property type="entry name" value="HTH-TYPE TRANSCRIPTIONAL ACTIVATOR RHAS-RELATED"/>
    <property type="match status" value="1"/>
</dbReference>
<proteinExistence type="predicted"/>
<dbReference type="Proteomes" id="UP000294963">
    <property type="component" value="Unassembled WGS sequence"/>
</dbReference>
<dbReference type="InterPro" id="IPR035418">
    <property type="entry name" value="AraC-bd_2"/>
</dbReference>
<dbReference type="Pfam" id="PF14525">
    <property type="entry name" value="AraC_binding_2"/>
    <property type="match status" value="1"/>
</dbReference>
<protein>
    <submittedName>
        <fullName evidence="5">Helix-turn-helix protein</fullName>
    </submittedName>
</protein>
<evidence type="ECO:0000256" key="2">
    <source>
        <dbReference type="ARBA" id="ARBA00023125"/>
    </source>
</evidence>
<dbReference type="OrthoDB" id="9023142at2"/>
<dbReference type="InterPro" id="IPR018060">
    <property type="entry name" value="HTH_AraC"/>
</dbReference>
<keyword evidence="6" id="KW-1185">Reference proteome</keyword>
<evidence type="ECO:0000259" key="4">
    <source>
        <dbReference type="PROSITE" id="PS01124"/>
    </source>
</evidence>
<dbReference type="SMART" id="SM00342">
    <property type="entry name" value="HTH_ARAC"/>
    <property type="match status" value="1"/>
</dbReference>
<evidence type="ECO:0000256" key="1">
    <source>
        <dbReference type="ARBA" id="ARBA00023015"/>
    </source>
</evidence>
<evidence type="ECO:0000256" key="3">
    <source>
        <dbReference type="ARBA" id="ARBA00023163"/>
    </source>
</evidence>
<reference evidence="5 6" key="1">
    <citation type="submission" date="2019-03" db="EMBL/GenBank/DDBJ databases">
        <title>Genomic analyses of the natural microbiome of Caenorhabditis elegans.</title>
        <authorList>
            <person name="Samuel B."/>
        </authorList>
    </citation>
    <scope>NUCLEOTIDE SEQUENCE [LARGE SCALE GENOMIC DNA]</scope>
    <source>
        <strain evidence="5 6">JUb89</strain>
    </source>
</reference>
<dbReference type="AlphaFoldDB" id="A0A4R1XCG9"/>